<gene>
    <name evidence="6" type="ORF">HELGO_WM17118</name>
</gene>
<dbReference type="GO" id="GO:0000976">
    <property type="term" value="F:transcription cis-regulatory region binding"/>
    <property type="evidence" value="ECO:0007669"/>
    <property type="project" value="TreeGrafter"/>
</dbReference>
<accession>A0A6S6TTD6</accession>
<dbReference type="PROSITE" id="PS50931">
    <property type="entry name" value="HTH_LYSR"/>
    <property type="match status" value="1"/>
</dbReference>
<dbReference type="PANTHER" id="PTHR30126">
    <property type="entry name" value="HTH-TYPE TRANSCRIPTIONAL REGULATOR"/>
    <property type="match status" value="1"/>
</dbReference>
<dbReference type="Gene3D" id="1.10.10.10">
    <property type="entry name" value="Winged helix-like DNA-binding domain superfamily/Winged helix DNA-binding domain"/>
    <property type="match status" value="1"/>
</dbReference>
<dbReference type="GO" id="GO:0003700">
    <property type="term" value="F:DNA-binding transcription factor activity"/>
    <property type="evidence" value="ECO:0007669"/>
    <property type="project" value="InterPro"/>
</dbReference>
<dbReference type="InterPro" id="IPR036390">
    <property type="entry name" value="WH_DNA-bd_sf"/>
</dbReference>
<dbReference type="InterPro" id="IPR000847">
    <property type="entry name" value="LysR_HTH_N"/>
</dbReference>
<dbReference type="PRINTS" id="PR00039">
    <property type="entry name" value="HTHLYSR"/>
</dbReference>
<evidence type="ECO:0000256" key="3">
    <source>
        <dbReference type="ARBA" id="ARBA00023125"/>
    </source>
</evidence>
<evidence type="ECO:0000256" key="4">
    <source>
        <dbReference type="ARBA" id="ARBA00023163"/>
    </source>
</evidence>
<reference evidence="6" key="1">
    <citation type="submission" date="2020-01" db="EMBL/GenBank/DDBJ databases">
        <authorList>
            <person name="Meier V. D."/>
            <person name="Meier V D."/>
        </authorList>
    </citation>
    <scope>NUCLEOTIDE SEQUENCE</scope>
    <source>
        <strain evidence="6">HLG_WM_MAG_09</strain>
    </source>
</reference>
<dbReference type="Gene3D" id="3.40.190.10">
    <property type="entry name" value="Periplasmic binding protein-like II"/>
    <property type="match status" value="1"/>
</dbReference>
<keyword evidence="3" id="KW-0238">DNA-binding</keyword>
<evidence type="ECO:0000313" key="6">
    <source>
        <dbReference type="EMBL" id="CAA6824012.1"/>
    </source>
</evidence>
<dbReference type="PANTHER" id="PTHR30126:SF21">
    <property type="entry name" value="TRANSCRIPTIONAL REGULATOR-RELATED"/>
    <property type="match status" value="1"/>
</dbReference>
<keyword evidence="4" id="KW-0804">Transcription</keyword>
<dbReference type="SUPFAM" id="SSF53850">
    <property type="entry name" value="Periplasmic binding protein-like II"/>
    <property type="match status" value="1"/>
</dbReference>
<evidence type="ECO:0000256" key="1">
    <source>
        <dbReference type="ARBA" id="ARBA00009437"/>
    </source>
</evidence>
<dbReference type="EMBL" id="CACVAT010000384">
    <property type="protein sequence ID" value="CAA6824012.1"/>
    <property type="molecule type" value="Genomic_DNA"/>
</dbReference>
<dbReference type="Pfam" id="PF03466">
    <property type="entry name" value="LysR_substrate"/>
    <property type="match status" value="1"/>
</dbReference>
<sequence>MYIDHIKTFLEVASTGSFLAAADSLCVTQSTVSARIKALEDYLNRTLFVRKRSGAELTSGGRLFHPHALTVVRAWERARQAVALPEDLTAIVNLGVQLNHWEHIAAPWLVWMDDNAPDVATKIISEYSDSLMRQVRDGTLELAVLYEPQHCAGVVIEPFVTEKLLMVSTSPRQVEAGQVPGYVFVDWGEAFRTQHSLAFPGTSAHRLTVRLGTVGLEHILRHGGSGYFLEKSVQPLIDEGRLYLIEEAPVFERPLFLVYQQDMEEEGVLQTALCGLWEVLRNPPTLS</sequence>
<evidence type="ECO:0000256" key="2">
    <source>
        <dbReference type="ARBA" id="ARBA00023015"/>
    </source>
</evidence>
<dbReference type="FunFam" id="1.10.10.10:FF:000001">
    <property type="entry name" value="LysR family transcriptional regulator"/>
    <property type="match status" value="1"/>
</dbReference>
<comment type="similarity">
    <text evidence="1">Belongs to the LysR transcriptional regulatory family.</text>
</comment>
<proteinExistence type="inferred from homology"/>
<protein>
    <submittedName>
        <fullName evidence="6">Transcriptional regulator</fullName>
    </submittedName>
</protein>
<evidence type="ECO:0000259" key="5">
    <source>
        <dbReference type="PROSITE" id="PS50931"/>
    </source>
</evidence>
<organism evidence="6">
    <name type="scientific">uncultured Thiotrichaceae bacterium</name>
    <dbReference type="NCBI Taxonomy" id="298394"/>
    <lineage>
        <taxon>Bacteria</taxon>
        <taxon>Pseudomonadati</taxon>
        <taxon>Pseudomonadota</taxon>
        <taxon>Gammaproteobacteria</taxon>
        <taxon>Thiotrichales</taxon>
        <taxon>Thiotrichaceae</taxon>
        <taxon>environmental samples</taxon>
    </lineage>
</organism>
<dbReference type="SUPFAM" id="SSF46785">
    <property type="entry name" value="Winged helix' DNA-binding domain"/>
    <property type="match status" value="1"/>
</dbReference>
<dbReference type="InterPro" id="IPR036388">
    <property type="entry name" value="WH-like_DNA-bd_sf"/>
</dbReference>
<name>A0A6S6TTD6_9GAMM</name>
<keyword evidence="2" id="KW-0805">Transcription regulation</keyword>
<feature type="domain" description="HTH lysR-type" evidence="5">
    <location>
        <begin position="1"/>
        <end position="58"/>
    </location>
</feature>
<dbReference type="AlphaFoldDB" id="A0A6S6TTD6"/>
<dbReference type="InterPro" id="IPR005119">
    <property type="entry name" value="LysR_subst-bd"/>
</dbReference>
<dbReference type="Pfam" id="PF00126">
    <property type="entry name" value="HTH_1"/>
    <property type="match status" value="1"/>
</dbReference>